<feature type="region of interest" description="Disordered" evidence="5">
    <location>
        <begin position="378"/>
        <end position="402"/>
    </location>
</feature>
<comment type="caution">
    <text evidence="6">The sequence shown here is derived from an EMBL/GenBank/DDBJ whole genome shotgun (WGS) entry which is preliminary data.</text>
</comment>
<keyword evidence="7" id="KW-1185">Reference proteome</keyword>
<dbReference type="RefSeq" id="WP_425575995.1">
    <property type="nucleotide sequence ID" value="NZ_BAAARJ010000009.1"/>
</dbReference>
<proteinExistence type="predicted"/>
<evidence type="ECO:0000256" key="1">
    <source>
        <dbReference type="ARBA" id="ARBA00022741"/>
    </source>
</evidence>
<evidence type="ECO:0000256" key="4">
    <source>
        <dbReference type="ARBA" id="ARBA00022840"/>
    </source>
</evidence>
<keyword evidence="3" id="KW-0347">Helicase</keyword>
<reference evidence="7" key="1">
    <citation type="journal article" date="2019" name="Int. J. Syst. Evol. Microbiol.">
        <title>The Global Catalogue of Microorganisms (GCM) 10K type strain sequencing project: providing services to taxonomists for standard genome sequencing and annotation.</title>
        <authorList>
            <consortium name="The Broad Institute Genomics Platform"/>
            <consortium name="The Broad Institute Genome Sequencing Center for Infectious Disease"/>
            <person name="Wu L."/>
            <person name="Ma J."/>
        </authorList>
    </citation>
    <scope>NUCLEOTIDE SEQUENCE [LARGE SCALE GENOMIC DNA]</scope>
    <source>
        <strain evidence="7">JCM 16373</strain>
    </source>
</reference>
<feature type="compositionally biased region" description="Low complexity" evidence="5">
    <location>
        <begin position="1"/>
        <end position="28"/>
    </location>
</feature>
<dbReference type="InterPro" id="IPR050534">
    <property type="entry name" value="Coronavir_polyprotein_1ab"/>
</dbReference>
<feature type="region of interest" description="Disordered" evidence="5">
    <location>
        <begin position="1"/>
        <end position="43"/>
    </location>
</feature>
<sequence length="514" mass="53119">MTSPASASASASGAATTATEAGATAGAGAAPGSGPGSGELPARAAARATEAILADTLEGRYRGVVVDSPPGAGKSTLVVRAARELAAAGHPLMVIAQTNAQVDDLVDRLATADPELPVGRLHSSEPRPYDPVLDRHPAVRTSAKAADLAGLDVVVSTAAKWAWVKPEEPWRHAIVDEAYQMRSDALLAVAGLFERALFVGDPGQLDPFSQVGADQWAGQVHDPSASAVSTLLGHNPDLPQHRLPVSWRLPASAAPLVSDAFYPYTPFRSGTGPGDRRLAFTVPPDGSPLDEVLDEAAREGWGLLELPAARTPRTDPEAVAAVARLVHRMLKRGGVAHSERAATGASAESGVPLTAARIAVGTAHRDQAAAVRAALAGLAGPSGGDSGGRDSGSDRGDGRGAGSAAWVTVDTANRLQGREFDVTVILHPLSGRPDATEFHLETGRLCVLASRHRHACVVVCRAGVAELLDDHPATEPVQLGAVSRAPDGWEAHQAVLSHLARHTVPLDRALPARR</sequence>
<keyword evidence="1" id="KW-0547">Nucleotide-binding</keyword>
<name>A0ABP6CDB5_9ACTN</name>
<organism evidence="6 7">
    <name type="scientific">Streptomyces axinellae</name>
    <dbReference type="NCBI Taxonomy" id="552788"/>
    <lineage>
        <taxon>Bacteria</taxon>
        <taxon>Bacillati</taxon>
        <taxon>Actinomycetota</taxon>
        <taxon>Actinomycetes</taxon>
        <taxon>Kitasatosporales</taxon>
        <taxon>Streptomycetaceae</taxon>
        <taxon>Streptomyces</taxon>
    </lineage>
</organism>
<dbReference type="EMBL" id="BAAARJ010000009">
    <property type="protein sequence ID" value="GAA2615575.1"/>
    <property type="molecule type" value="Genomic_DNA"/>
</dbReference>
<dbReference type="PANTHER" id="PTHR43788:SF16">
    <property type="entry name" value="HELICASE WITH ZINC FINGER 2"/>
    <property type="match status" value="1"/>
</dbReference>
<dbReference type="Proteomes" id="UP001501447">
    <property type="component" value="Unassembled WGS sequence"/>
</dbReference>
<evidence type="ECO:0000256" key="2">
    <source>
        <dbReference type="ARBA" id="ARBA00022801"/>
    </source>
</evidence>
<feature type="compositionally biased region" description="Basic and acidic residues" evidence="5">
    <location>
        <begin position="387"/>
        <end position="398"/>
    </location>
</feature>
<dbReference type="InterPro" id="IPR027417">
    <property type="entry name" value="P-loop_NTPase"/>
</dbReference>
<protein>
    <submittedName>
        <fullName evidence="6">AAA family ATPase</fullName>
    </submittedName>
</protein>
<keyword evidence="4" id="KW-0067">ATP-binding</keyword>
<dbReference type="PANTHER" id="PTHR43788">
    <property type="entry name" value="DNA2/NAM7 HELICASE FAMILY MEMBER"/>
    <property type="match status" value="1"/>
</dbReference>
<dbReference type="SUPFAM" id="SSF52540">
    <property type="entry name" value="P-loop containing nucleoside triphosphate hydrolases"/>
    <property type="match status" value="1"/>
</dbReference>
<dbReference type="Gene3D" id="3.40.50.300">
    <property type="entry name" value="P-loop containing nucleotide triphosphate hydrolases"/>
    <property type="match status" value="2"/>
</dbReference>
<evidence type="ECO:0000256" key="5">
    <source>
        <dbReference type="SAM" id="MobiDB-lite"/>
    </source>
</evidence>
<gene>
    <name evidence="6" type="ORF">GCM10009863_31620</name>
</gene>
<evidence type="ECO:0000313" key="6">
    <source>
        <dbReference type="EMBL" id="GAA2615575.1"/>
    </source>
</evidence>
<evidence type="ECO:0000256" key="3">
    <source>
        <dbReference type="ARBA" id="ARBA00022806"/>
    </source>
</evidence>
<evidence type="ECO:0000313" key="7">
    <source>
        <dbReference type="Proteomes" id="UP001501447"/>
    </source>
</evidence>
<accession>A0ABP6CDB5</accession>
<keyword evidence="2" id="KW-0378">Hydrolase</keyword>